<dbReference type="Proteomes" id="UP000054843">
    <property type="component" value="Unassembled WGS sequence"/>
</dbReference>
<dbReference type="EMBL" id="JYDO01000002">
    <property type="protein sequence ID" value="KRZ80581.1"/>
    <property type="molecule type" value="Genomic_DNA"/>
</dbReference>
<reference evidence="1 2" key="1">
    <citation type="submission" date="2015-01" db="EMBL/GenBank/DDBJ databases">
        <title>Evolution of Trichinella species and genotypes.</title>
        <authorList>
            <person name="Korhonen P.K."/>
            <person name="Edoardo P."/>
            <person name="Giuseppe L.R."/>
            <person name="Gasser R.B."/>
        </authorList>
    </citation>
    <scope>NUCLEOTIDE SEQUENCE [LARGE SCALE GENOMIC DNA]</scope>
    <source>
        <strain evidence="1">ISS1980</strain>
    </source>
</reference>
<organism evidence="1 2">
    <name type="scientific">Trichinella papuae</name>
    <dbReference type="NCBI Taxonomy" id="268474"/>
    <lineage>
        <taxon>Eukaryota</taxon>
        <taxon>Metazoa</taxon>
        <taxon>Ecdysozoa</taxon>
        <taxon>Nematoda</taxon>
        <taxon>Enoplea</taxon>
        <taxon>Dorylaimia</taxon>
        <taxon>Trichinellida</taxon>
        <taxon>Trichinellidae</taxon>
        <taxon>Trichinella</taxon>
    </lineage>
</organism>
<accession>A0A0V1N9S8</accession>
<evidence type="ECO:0000313" key="2">
    <source>
        <dbReference type="Proteomes" id="UP000054843"/>
    </source>
</evidence>
<comment type="caution">
    <text evidence="1">The sequence shown here is derived from an EMBL/GenBank/DDBJ whole genome shotgun (WGS) entry which is preliminary data.</text>
</comment>
<sequence length="68" mass="8322">MKQKVKNTFFVTDPYRRTKQPLCVCLNFIHCVMPSLKISTRKRTDIHGSLALNTYRKRYWEEQFKRRN</sequence>
<gene>
    <name evidence="1" type="ORF">T10_11204</name>
</gene>
<dbReference type="AlphaFoldDB" id="A0A0V1N9S8"/>
<proteinExistence type="predicted"/>
<protein>
    <submittedName>
        <fullName evidence="1">Uncharacterized protein</fullName>
    </submittedName>
</protein>
<evidence type="ECO:0000313" key="1">
    <source>
        <dbReference type="EMBL" id="KRZ80581.1"/>
    </source>
</evidence>
<keyword evidence="2" id="KW-1185">Reference proteome</keyword>
<name>A0A0V1N9S8_9BILA</name>